<proteinExistence type="predicted"/>
<dbReference type="STRING" id="1508389.SAMN05444003_0301"/>
<dbReference type="OrthoDB" id="3562306at2"/>
<evidence type="ECO:0000313" key="2">
    <source>
        <dbReference type="Proteomes" id="UP000184074"/>
    </source>
</evidence>
<dbReference type="GO" id="GO:0001561">
    <property type="term" value="P:fatty acid alpha-oxidation"/>
    <property type="evidence" value="ECO:0007669"/>
    <property type="project" value="InterPro"/>
</dbReference>
<dbReference type="GO" id="GO:0048244">
    <property type="term" value="F:phytanoyl-CoA dioxygenase activity"/>
    <property type="evidence" value="ECO:0007669"/>
    <property type="project" value="InterPro"/>
</dbReference>
<dbReference type="EMBL" id="FQXB01000001">
    <property type="protein sequence ID" value="SHG64681.1"/>
    <property type="molecule type" value="Genomic_DNA"/>
</dbReference>
<keyword evidence="2" id="KW-1185">Reference proteome</keyword>
<protein>
    <submittedName>
        <fullName evidence="1">Ectoine hydroxylase-related dioxygenase, phytanoyl-CoA dioxygenase (PhyH) family</fullName>
    </submittedName>
</protein>
<dbReference type="PANTHER" id="PTHR21308:SF8">
    <property type="entry name" value="PHYTANOYL-COA DIOXYGENASE FAMILY PROTEIN (AFU_ORTHOLOGUE AFUA_2G09620)"/>
    <property type="match status" value="1"/>
</dbReference>
<organism evidence="1 2">
    <name type="scientific">Cognatiyoonia sediminum</name>
    <dbReference type="NCBI Taxonomy" id="1508389"/>
    <lineage>
        <taxon>Bacteria</taxon>
        <taxon>Pseudomonadati</taxon>
        <taxon>Pseudomonadota</taxon>
        <taxon>Alphaproteobacteria</taxon>
        <taxon>Rhodobacterales</taxon>
        <taxon>Paracoccaceae</taxon>
        <taxon>Cognatiyoonia</taxon>
    </lineage>
</organism>
<dbReference type="Pfam" id="PF05721">
    <property type="entry name" value="PhyH"/>
    <property type="match status" value="1"/>
</dbReference>
<dbReference type="Gene3D" id="2.60.120.620">
    <property type="entry name" value="q2cbj1_9rhob like domain"/>
    <property type="match status" value="1"/>
</dbReference>
<evidence type="ECO:0000313" key="1">
    <source>
        <dbReference type="EMBL" id="SHG64681.1"/>
    </source>
</evidence>
<dbReference type="InterPro" id="IPR008775">
    <property type="entry name" value="Phytyl_CoA_dOase-like"/>
</dbReference>
<dbReference type="Proteomes" id="UP000184074">
    <property type="component" value="Unassembled WGS sequence"/>
</dbReference>
<keyword evidence="1" id="KW-0560">Oxidoreductase</keyword>
<gene>
    <name evidence="1" type="ORF">SAMN05444003_0301</name>
</gene>
<dbReference type="InterPro" id="IPR047128">
    <property type="entry name" value="PhyH"/>
</dbReference>
<sequence>MQGYFSDADCNIDNFAAHLDQVTASDAVPFASSIVHNIPIYDMEELRPTLHSERRRALLSEWAAVMLNGCGVIVLKSAYAHTDAIDEATDVYLKIIAEEKEQSGAVGDHFAAAGSNDRVWNALQKLCMADPALFARYFGNEAIQAASEAWLGPMYQMTAQVNLVYPGGAAQTAHRDYHLGFQTADVAGSFPAHVHDLSPVMTLQGAIAHCDMPVESGPTKLLPFSQSYRPGYMAYRLPEFQDHFEENHVQIPLEKGDAIFFNPALFHAAGSNTSKDINRFANLLQVGSAMGRSIEAVDRTAMCKALYPELRRANLSPHEKDAAIACCAEGYSFPTNLDSDPPIGGLVPQTHADLFREALDEGWDNDVFDAALDELDARRRA</sequence>
<dbReference type="SUPFAM" id="SSF51197">
    <property type="entry name" value="Clavaminate synthase-like"/>
    <property type="match status" value="1"/>
</dbReference>
<name>A0A1M5LI14_9RHOB</name>
<dbReference type="AlphaFoldDB" id="A0A1M5LI14"/>
<dbReference type="RefSeq" id="WP_072898739.1">
    <property type="nucleotide sequence ID" value="NZ_FQXB01000001.1"/>
</dbReference>
<keyword evidence="1" id="KW-0223">Dioxygenase</keyword>
<accession>A0A1M5LI14</accession>
<dbReference type="PANTHER" id="PTHR21308">
    <property type="entry name" value="PHYTANOYL-COA ALPHA-HYDROXYLASE"/>
    <property type="match status" value="1"/>
</dbReference>
<reference evidence="1 2" key="1">
    <citation type="submission" date="2016-11" db="EMBL/GenBank/DDBJ databases">
        <authorList>
            <person name="Jaros S."/>
            <person name="Januszkiewicz K."/>
            <person name="Wedrychowicz H."/>
        </authorList>
    </citation>
    <scope>NUCLEOTIDE SEQUENCE [LARGE SCALE GENOMIC DNA]</scope>
    <source>
        <strain evidence="1 2">DSM 28715</strain>
    </source>
</reference>